<sequence>MFRIFTFFIVLFCVFTKANALKPNIEKLTWQNGYTLLKFFEVNKIPPRIYYNLAYEDKELADEISANTQYWVLWDKDESLAQALIPINEELQIHIYKNKNHTYEMEFLPIEYEVEERVLSVSLTRSPYMSIIAEAGSMALAQAFVRAFRETINFKSTQKGDRLVIIYSQKRRMGKIFGTPEIKAAMVENNKQIKFAYRFENSYFDEKGRELERFFLTKPVKNARISSRFNPKRFHPILKRYRAHLGMDYAAPRGSKVYAAGDGVVSFASTKGGYGKTIIIKHASEYSTLYAHLNGFAKKIVRGKKVKQGELIGYVGNTGMSTGPHLHFGLYRDNKAINPEKIVRVVKSALSGRDKERFNELKEGFLGIFDLALKPEYENAPREEEYENYIPLM</sequence>
<proteinExistence type="predicted"/>
<organism evidence="12 13">
    <name type="scientific">Candidatus Campylobacter infans</name>
    <dbReference type="NCBI Taxonomy" id="2561898"/>
    <lineage>
        <taxon>Bacteria</taxon>
        <taxon>Pseudomonadati</taxon>
        <taxon>Campylobacterota</taxon>
        <taxon>Epsilonproteobacteria</taxon>
        <taxon>Campylobacterales</taxon>
        <taxon>Campylobacteraceae</taxon>
        <taxon>Campylobacter</taxon>
    </lineage>
</organism>
<evidence type="ECO:0000256" key="5">
    <source>
        <dbReference type="ARBA" id="ARBA00022801"/>
    </source>
</evidence>
<dbReference type="KEGG" id="cinf:CINF_0956"/>
<dbReference type="Pfam" id="PF18059">
    <property type="entry name" value="Csd3_N"/>
    <property type="match status" value="1"/>
</dbReference>
<dbReference type="GO" id="GO:0030313">
    <property type="term" value="C:cell envelope"/>
    <property type="evidence" value="ECO:0007669"/>
    <property type="project" value="UniProtKB-SubCell"/>
</dbReference>
<dbReference type="AlphaFoldDB" id="A0A7H9CIH0"/>
<comment type="subcellular location">
    <subcellularLocation>
        <location evidence="2">Cell envelope</location>
    </subcellularLocation>
</comment>
<keyword evidence="5" id="KW-0378">Hydrolase</keyword>
<feature type="chain" id="PRO_5028909793" evidence="8">
    <location>
        <begin position="21"/>
        <end position="393"/>
    </location>
</feature>
<feature type="domain" description="Csd3-like second N-terminal" evidence="11">
    <location>
        <begin position="140"/>
        <end position="231"/>
    </location>
</feature>
<evidence type="ECO:0000259" key="9">
    <source>
        <dbReference type="Pfam" id="PF01551"/>
    </source>
</evidence>
<dbReference type="CDD" id="cd12797">
    <property type="entry name" value="M23_peptidase"/>
    <property type="match status" value="1"/>
</dbReference>
<dbReference type="InterPro" id="IPR016047">
    <property type="entry name" value="M23ase_b-sheet_dom"/>
</dbReference>
<feature type="domain" description="Csd3 N-terminal" evidence="10">
    <location>
        <begin position="27"/>
        <end position="110"/>
    </location>
</feature>
<evidence type="ECO:0000313" key="13">
    <source>
        <dbReference type="Proteomes" id="UP000509414"/>
    </source>
</evidence>
<accession>A0A7H9CIH0</accession>
<dbReference type="GO" id="GO:0006508">
    <property type="term" value="P:proteolysis"/>
    <property type="evidence" value="ECO:0007669"/>
    <property type="project" value="UniProtKB-KW"/>
</dbReference>
<dbReference type="InterPro" id="IPR011055">
    <property type="entry name" value="Dup_hybrid_motif"/>
</dbReference>
<comment type="cofactor">
    <cofactor evidence="1">
        <name>Zn(2+)</name>
        <dbReference type="ChEBI" id="CHEBI:29105"/>
    </cofactor>
</comment>
<evidence type="ECO:0000259" key="11">
    <source>
        <dbReference type="Pfam" id="PF19425"/>
    </source>
</evidence>
<keyword evidence="6" id="KW-0862">Zinc</keyword>
<dbReference type="RefSeq" id="WP_179974680.1">
    <property type="nucleotide sequence ID" value="NZ_CP049075.1"/>
</dbReference>
<keyword evidence="7" id="KW-0482">Metalloprotease</keyword>
<evidence type="ECO:0000256" key="2">
    <source>
        <dbReference type="ARBA" id="ARBA00004196"/>
    </source>
</evidence>
<evidence type="ECO:0000313" key="12">
    <source>
        <dbReference type="EMBL" id="QLI05461.1"/>
    </source>
</evidence>
<dbReference type="InterPro" id="IPR050570">
    <property type="entry name" value="Cell_wall_metabolism_enzyme"/>
</dbReference>
<evidence type="ECO:0000256" key="3">
    <source>
        <dbReference type="ARBA" id="ARBA00022670"/>
    </source>
</evidence>
<dbReference type="Proteomes" id="UP000509414">
    <property type="component" value="Chromosome"/>
</dbReference>
<dbReference type="InterPro" id="IPR045834">
    <property type="entry name" value="Csd3_N2"/>
</dbReference>
<keyword evidence="3" id="KW-0645">Protease</keyword>
<evidence type="ECO:0000256" key="1">
    <source>
        <dbReference type="ARBA" id="ARBA00001947"/>
    </source>
</evidence>
<name>A0A7H9CIH0_9BACT</name>
<dbReference type="Gene3D" id="2.70.70.10">
    <property type="entry name" value="Glucose Permease (Domain IIA)"/>
    <property type="match status" value="1"/>
</dbReference>
<dbReference type="Pfam" id="PF19425">
    <property type="entry name" value="Csd3_N2"/>
    <property type="match status" value="1"/>
</dbReference>
<evidence type="ECO:0000256" key="8">
    <source>
        <dbReference type="SAM" id="SignalP"/>
    </source>
</evidence>
<keyword evidence="13" id="KW-1185">Reference proteome</keyword>
<dbReference type="SUPFAM" id="SSF51261">
    <property type="entry name" value="Duplicated hybrid motif"/>
    <property type="match status" value="1"/>
</dbReference>
<evidence type="ECO:0000256" key="6">
    <source>
        <dbReference type="ARBA" id="ARBA00022833"/>
    </source>
</evidence>
<dbReference type="PANTHER" id="PTHR21666:SF288">
    <property type="entry name" value="CELL DIVISION PROTEIN YTFB"/>
    <property type="match status" value="1"/>
</dbReference>
<dbReference type="Gene3D" id="3.10.450.350">
    <property type="match status" value="1"/>
</dbReference>
<dbReference type="GO" id="GO:0046872">
    <property type="term" value="F:metal ion binding"/>
    <property type="evidence" value="ECO:0007669"/>
    <property type="project" value="UniProtKB-KW"/>
</dbReference>
<gene>
    <name evidence="12" type="ORF">CINF_0956</name>
</gene>
<keyword evidence="8" id="KW-0732">Signal</keyword>
<dbReference type="GO" id="GO:0004222">
    <property type="term" value="F:metalloendopeptidase activity"/>
    <property type="evidence" value="ECO:0007669"/>
    <property type="project" value="TreeGrafter"/>
</dbReference>
<evidence type="ECO:0000256" key="7">
    <source>
        <dbReference type="ARBA" id="ARBA00023049"/>
    </source>
</evidence>
<dbReference type="Pfam" id="PF01551">
    <property type="entry name" value="Peptidase_M23"/>
    <property type="match status" value="1"/>
</dbReference>
<evidence type="ECO:0000256" key="4">
    <source>
        <dbReference type="ARBA" id="ARBA00022723"/>
    </source>
</evidence>
<reference evidence="12 13" key="1">
    <citation type="submission" date="2020-02" db="EMBL/GenBank/DDBJ databases">
        <title>Complete genome sequence of the novel Campylobacter species Candidatus Campylobacter infans.</title>
        <authorList>
            <person name="Duim B."/>
            <person name="Zomer A."/>
            <person name="van der Graaf L."/>
            <person name="Wagenaar J."/>
        </authorList>
    </citation>
    <scope>NUCLEOTIDE SEQUENCE [LARGE SCALE GENOMIC DNA]</scope>
    <source>
        <strain evidence="12 13">19S00001</strain>
    </source>
</reference>
<dbReference type="InterPro" id="IPR040653">
    <property type="entry name" value="Csd3_N"/>
</dbReference>
<feature type="signal peptide" evidence="8">
    <location>
        <begin position="1"/>
        <end position="20"/>
    </location>
</feature>
<feature type="domain" description="M23ase beta-sheet core" evidence="9">
    <location>
        <begin position="243"/>
        <end position="339"/>
    </location>
</feature>
<evidence type="ECO:0000259" key="10">
    <source>
        <dbReference type="Pfam" id="PF18059"/>
    </source>
</evidence>
<keyword evidence="4" id="KW-0479">Metal-binding</keyword>
<dbReference type="EMBL" id="CP049075">
    <property type="protein sequence ID" value="QLI05461.1"/>
    <property type="molecule type" value="Genomic_DNA"/>
</dbReference>
<protein>
    <submittedName>
        <fullName evidence="12">Zinc metallopeptidase, M23 family</fullName>
    </submittedName>
</protein>
<dbReference type="PANTHER" id="PTHR21666">
    <property type="entry name" value="PEPTIDASE-RELATED"/>
    <property type="match status" value="1"/>
</dbReference>